<dbReference type="Gene3D" id="3.90.340.10">
    <property type="entry name" value="Nitric Oxide Synthase, Chain A, domain 1"/>
    <property type="match status" value="1"/>
</dbReference>
<dbReference type="InterPro" id="IPR044940">
    <property type="entry name" value="NOS_dom_2"/>
</dbReference>
<keyword evidence="15" id="KW-1185">Reference proteome</keyword>
<evidence type="ECO:0000313" key="15">
    <source>
        <dbReference type="Proteomes" id="UP000681414"/>
    </source>
</evidence>
<comment type="catalytic activity">
    <reaction evidence="10">
        <text>3 reduced [flavodoxin] + 2 L-arginine + 4 O2 = 3 oxidized [flavodoxin] + 2 L-citrulline + 2 nitric oxide + 4 H2O + 5 H(+)</text>
        <dbReference type="Rhea" id="RHEA:52324"/>
        <dbReference type="Rhea" id="RHEA-COMP:10622"/>
        <dbReference type="Rhea" id="RHEA-COMP:10623"/>
        <dbReference type="ChEBI" id="CHEBI:15377"/>
        <dbReference type="ChEBI" id="CHEBI:15378"/>
        <dbReference type="ChEBI" id="CHEBI:15379"/>
        <dbReference type="ChEBI" id="CHEBI:16480"/>
        <dbReference type="ChEBI" id="CHEBI:32682"/>
        <dbReference type="ChEBI" id="CHEBI:57618"/>
        <dbReference type="ChEBI" id="CHEBI:57743"/>
        <dbReference type="ChEBI" id="CHEBI:58210"/>
        <dbReference type="EC" id="1.14.14.47"/>
    </reaction>
</comment>
<comment type="cofactor">
    <cofactor evidence="1 11 12">
        <name>heme</name>
        <dbReference type="ChEBI" id="CHEBI:30413"/>
    </cofactor>
</comment>
<dbReference type="EC" id="1.14.14.47" evidence="4 11"/>
<sequence length="372" mass="42659">MELILMVQSTKINNLLLEAIQFIESCYDELGIPETKKLKRIQEIKNEINVTGTYVHKTFELTHGAKMAWRNSNRCIGRLLWDTLHVFDARDVLIAEDAYKKLVKHIDFATNDGKIRPAITIFAPRKNGTDPIRIWNHQLLRYAGYKEGDKIIGDSTSIKLTKMCEKMGWQGNKTPFDILPLVIQESEKKPQLFKIPNEIIQEVSITHPQLDSFKELGVKWYAVPIISDMRLEIGGIDYPMAPFNGWYMGTEIGARNLADQARYNLLPKVAKIMGLDTKQNGSLWIDKALIELNIAVIHSYQKAGVTLVDHHTAAKQFKKFEENEMKNGRPITGNWAWLIPPLSPATTHIFHNPYNNEILTPNYFYQKDPQSN</sequence>
<dbReference type="CDD" id="cd00575">
    <property type="entry name" value="NOS_oxygenase"/>
    <property type="match status" value="1"/>
</dbReference>
<evidence type="ECO:0000256" key="7">
    <source>
        <dbReference type="ARBA" id="ARBA00022723"/>
    </source>
</evidence>
<dbReference type="AlphaFoldDB" id="A0A942YI20"/>
<dbReference type="InterPro" id="IPR017142">
    <property type="entry name" value="Nitric_oxide_synthase_Oase-su"/>
</dbReference>
<evidence type="ECO:0000256" key="3">
    <source>
        <dbReference type="ARBA" id="ARBA00005411"/>
    </source>
</evidence>
<dbReference type="GO" id="GO:0006809">
    <property type="term" value="P:nitric oxide biosynthetic process"/>
    <property type="evidence" value="ECO:0007669"/>
    <property type="project" value="InterPro"/>
</dbReference>
<evidence type="ECO:0000256" key="5">
    <source>
        <dbReference type="ARBA" id="ARBA00018859"/>
    </source>
</evidence>
<evidence type="ECO:0000256" key="6">
    <source>
        <dbReference type="ARBA" id="ARBA00022617"/>
    </source>
</evidence>
<dbReference type="InterPro" id="IPR044944">
    <property type="entry name" value="NOS_dom_3"/>
</dbReference>
<dbReference type="Proteomes" id="UP000681414">
    <property type="component" value="Unassembled WGS sequence"/>
</dbReference>
<dbReference type="GO" id="GO:0004517">
    <property type="term" value="F:nitric-oxide synthase activity"/>
    <property type="evidence" value="ECO:0007669"/>
    <property type="project" value="InterPro"/>
</dbReference>
<evidence type="ECO:0000259" key="13">
    <source>
        <dbReference type="PROSITE" id="PS60001"/>
    </source>
</evidence>
<dbReference type="PANTHER" id="PTHR43410:SF1">
    <property type="entry name" value="NITRIC OXIDE SYNTHASE"/>
    <property type="match status" value="1"/>
</dbReference>
<evidence type="ECO:0000256" key="10">
    <source>
        <dbReference type="ARBA" id="ARBA00048713"/>
    </source>
</evidence>
<comment type="function">
    <text evidence="2 11">Catalyzes the production of nitric oxide.</text>
</comment>
<organism evidence="14 15">
    <name type="scientific">Lederbergia citri</name>
    <dbReference type="NCBI Taxonomy" id="2833580"/>
    <lineage>
        <taxon>Bacteria</taxon>
        <taxon>Bacillati</taxon>
        <taxon>Bacillota</taxon>
        <taxon>Bacilli</taxon>
        <taxon>Bacillales</taxon>
        <taxon>Bacillaceae</taxon>
        <taxon>Lederbergia</taxon>
    </lineage>
</organism>
<proteinExistence type="inferred from homology"/>
<dbReference type="EMBL" id="JAGYPG010000002">
    <property type="protein sequence ID" value="MBS4196459.1"/>
    <property type="molecule type" value="Genomic_DNA"/>
</dbReference>
<keyword evidence="6 11" id="KW-0349">Heme</keyword>
<comment type="similarity">
    <text evidence="3 11">Belongs to the NOS family. Bacterial NOS oxygenase subfamily.</text>
</comment>
<evidence type="ECO:0000256" key="12">
    <source>
        <dbReference type="PIRSR" id="PIRSR037219-1"/>
    </source>
</evidence>
<name>A0A942YI20_9BACI</name>
<comment type="caution">
    <text evidence="14">The sequence shown here is derived from an EMBL/GenBank/DDBJ whole genome shotgun (WGS) entry which is preliminary data.</text>
</comment>
<dbReference type="Gene3D" id="3.90.440.10">
    <property type="entry name" value="Nitric Oxide Synthase,Heme Domain,Chain A domain 2"/>
    <property type="match status" value="1"/>
</dbReference>
<gene>
    <name evidence="14" type="ORF">KHA97_15445</name>
</gene>
<evidence type="ECO:0000256" key="1">
    <source>
        <dbReference type="ARBA" id="ARBA00001971"/>
    </source>
</evidence>
<dbReference type="Gene3D" id="3.90.1230.10">
    <property type="entry name" value="Nitric Oxide Synthase, Chain A, domain 3"/>
    <property type="match status" value="1"/>
</dbReference>
<feature type="binding site" description="axial binding residue" evidence="12">
    <location>
        <position position="75"/>
    </location>
    <ligand>
        <name>heme</name>
        <dbReference type="ChEBI" id="CHEBI:30413"/>
    </ligand>
    <ligandPart>
        <name>Fe</name>
        <dbReference type="ChEBI" id="CHEBI:18248"/>
    </ligandPart>
</feature>
<dbReference type="GO" id="GO:0020037">
    <property type="term" value="F:heme binding"/>
    <property type="evidence" value="ECO:0007669"/>
    <property type="project" value="InterPro"/>
</dbReference>
<evidence type="ECO:0000256" key="11">
    <source>
        <dbReference type="PIRNR" id="PIRNR037219"/>
    </source>
</evidence>
<reference evidence="14 15" key="1">
    <citation type="submission" date="2021-05" db="EMBL/GenBank/DDBJ databases">
        <title>Novel Bacillus species.</title>
        <authorList>
            <person name="Liu G."/>
        </authorList>
    </citation>
    <scope>NUCLEOTIDE SEQUENCE [LARGE SCALE GENOMIC DNA]</scope>
    <source>
        <strain evidence="15">FJAT-49780</strain>
    </source>
</reference>
<dbReference type="InterPro" id="IPR036119">
    <property type="entry name" value="NOS_N_sf"/>
</dbReference>
<evidence type="ECO:0000256" key="9">
    <source>
        <dbReference type="ARBA" id="ARBA00023004"/>
    </source>
</evidence>
<dbReference type="PANTHER" id="PTHR43410">
    <property type="entry name" value="NITRIC OXIDE SYNTHASE OXYGENASE"/>
    <property type="match status" value="1"/>
</dbReference>
<keyword evidence="8 11" id="KW-0560">Oxidoreductase</keyword>
<accession>A0A942YI20</accession>
<comment type="miscellaneous">
    <text evidence="11">This protein is similar to the oxygenase domain of eukaryotic nitric oxide synthases but lacks the reductase domain which, in eukaryotes, is responsible for transfer of electrons to the ferric heme during nitric oxide synthesis.</text>
</comment>
<evidence type="ECO:0000256" key="8">
    <source>
        <dbReference type="ARBA" id="ARBA00023002"/>
    </source>
</evidence>
<comment type="subunit">
    <text evidence="11">Homodimer.</text>
</comment>
<dbReference type="InterPro" id="IPR004030">
    <property type="entry name" value="NOS_N"/>
</dbReference>
<evidence type="ECO:0000256" key="2">
    <source>
        <dbReference type="ARBA" id="ARBA00002642"/>
    </source>
</evidence>
<dbReference type="GO" id="GO:0046872">
    <property type="term" value="F:metal ion binding"/>
    <property type="evidence" value="ECO:0007669"/>
    <property type="project" value="UniProtKB-KW"/>
</dbReference>
<dbReference type="SUPFAM" id="SSF56512">
    <property type="entry name" value="Nitric oxide (NO) synthase oxygenase domain"/>
    <property type="match status" value="1"/>
</dbReference>
<dbReference type="Pfam" id="PF02898">
    <property type="entry name" value="NO_synthase"/>
    <property type="match status" value="1"/>
</dbReference>
<dbReference type="InterPro" id="IPR044943">
    <property type="entry name" value="NOS_dom_1"/>
</dbReference>
<evidence type="ECO:0000256" key="4">
    <source>
        <dbReference type="ARBA" id="ARBA00012735"/>
    </source>
</evidence>
<evidence type="ECO:0000313" key="14">
    <source>
        <dbReference type="EMBL" id="MBS4196459.1"/>
    </source>
</evidence>
<dbReference type="PIRSF" id="PIRSF037219">
    <property type="entry name" value="NOS_oxygenase"/>
    <property type="match status" value="1"/>
</dbReference>
<dbReference type="PROSITE" id="PS60001">
    <property type="entry name" value="NOS"/>
    <property type="match status" value="1"/>
</dbReference>
<keyword evidence="7 11" id="KW-0479">Metal-binding</keyword>
<dbReference type="InterPro" id="IPR050607">
    <property type="entry name" value="NOS"/>
</dbReference>
<keyword evidence="9 11" id="KW-0408">Iron</keyword>
<feature type="domain" description="Nitric oxide synthase (NOS)" evidence="13">
    <location>
        <begin position="74"/>
        <end position="81"/>
    </location>
</feature>
<protein>
    <recommendedName>
        <fullName evidence="5 11">Nitric oxide synthase oxygenase</fullName>
        <ecNumber evidence="4 11">1.14.14.47</ecNumber>
    </recommendedName>
</protein>